<sequence length="209" mass="22858">FVSEKYPTLSVEIPPEAFGYKMKPYGTSPEEHDLVHYAPDGAPVSFKAVKFVGGRYDAHDERVVDCLRRHPGNAANNGPDPSYMEVQARVLDDANRILYGATLPEGGLTAEDESLLQTLHRRVLLKLSLPVVQQAAIREFQQAVERFGVRGLKPPQEGDSEPVIKVRISDLLERLADNNISVEVVPDDGRGDSEPSSGSDGETPVEPVA</sequence>
<proteinExistence type="predicted"/>
<reference evidence="2" key="1">
    <citation type="journal article" date="2015" name="Nature">
        <title>Complex archaea that bridge the gap between prokaryotes and eukaryotes.</title>
        <authorList>
            <person name="Spang A."/>
            <person name="Saw J.H."/>
            <person name="Jorgensen S.L."/>
            <person name="Zaremba-Niedzwiedzka K."/>
            <person name="Martijn J."/>
            <person name="Lind A.E."/>
            <person name="van Eijk R."/>
            <person name="Schleper C."/>
            <person name="Guy L."/>
            <person name="Ettema T.J."/>
        </authorList>
    </citation>
    <scope>NUCLEOTIDE SEQUENCE</scope>
</reference>
<organism evidence="2">
    <name type="scientific">marine sediment metagenome</name>
    <dbReference type="NCBI Taxonomy" id="412755"/>
    <lineage>
        <taxon>unclassified sequences</taxon>
        <taxon>metagenomes</taxon>
        <taxon>ecological metagenomes</taxon>
    </lineage>
</organism>
<evidence type="ECO:0000313" key="2">
    <source>
        <dbReference type="EMBL" id="KKL26214.1"/>
    </source>
</evidence>
<protein>
    <submittedName>
        <fullName evidence="2">Uncharacterized protein</fullName>
    </submittedName>
</protein>
<comment type="caution">
    <text evidence="2">The sequence shown here is derived from an EMBL/GenBank/DDBJ whole genome shotgun (WGS) entry which is preliminary data.</text>
</comment>
<accession>A0A0F9BWG3</accession>
<dbReference type="EMBL" id="LAZR01035918">
    <property type="protein sequence ID" value="KKL26214.1"/>
    <property type="molecule type" value="Genomic_DNA"/>
</dbReference>
<name>A0A0F9BWG3_9ZZZZ</name>
<feature type="non-terminal residue" evidence="2">
    <location>
        <position position="1"/>
    </location>
</feature>
<feature type="region of interest" description="Disordered" evidence="1">
    <location>
        <begin position="182"/>
        <end position="209"/>
    </location>
</feature>
<gene>
    <name evidence="2" type="ORF">LCGC14_2397550</name>
</gene>
<evidence type="ECO:0000256" key="1">
    <source>
        <dbReference type="SAM" id="MobiDB-lite"/>
    </source>
</evidence>
<dbReference type="AlphaFoldDB" id="A0A0F9BWG3"/>